<dbReference type="InterPro" id="IPR029058">
    <property type="entry name" value="AB_hydrolase_fold"/>
</dbReference>
<feature type="compositionally biased region" description="Basic and acidic residues" evidence="1">
    <location>
        <begin position="345"/>
        <end position="358"/>
    </location>
</feature>
<dbReference type="InterPro" id="IPR000073">
    <property type="entry name" value="AB_hydrolase_1"/>
</dbReference>
<comment type="caution">
    <text evidence="3">The sequence shown here is derived from an EMBL/GenBank/DDBJ whole genome shotgun (WGS) entry which is preliminary data.</text>
</comment>
<dbReference type="PANTHER" id="PTHR43358">
    <property type="entry name" value="ALPHA/BETA-HYDROLASE"/>
    <property type="match status" value="1"/>
</dbReference>
<feature type="domain" description="AB hydrolase-1" evidence="2">
    <location>
        <begin position="71"/>
        <end position="196"/>
    </location>
</feature>
<dbReference type="PANTHER" id="PTHR43358:SF4">
    <property type="entry name" value="ALPHA_BETA HYDROLASE FOLD-1 DOMAIN-CONTAINING PROTEIN"/>
    <property type="match status" value="1"/>
</dbReference>
<sequence length="376" mass="42307">MTKLVQRAVNAIIRPPRTTYEQKSIPQSLQGKDGVLYMRHPLGFINSRNIIIVGSYYYGPGMDPAKGGPCVLYLHGNSSSQFEGQFLVPNLCKHGIFVCCFDFAGCGCSGGDYVSLGYFEKQDTEFLIDQLHTYFNLGPFILWGRSMGAATALLVDSPLVVGRISDSSFTSVPDMCGAIATSMHLPSIFVPAVNWFLKKQVVRHANFDINKVSPISIHRENEVPAIFGHATKDKFIPFEQCQRLFDKYSSKDKLLVELDGEHNSKRDSSWIRHGVTFILRIFGVEVKKLQISSCRKLQESAFHFSSFSAMVNETEKAHIMDSDIEEDYMNEFLEEEGNKVIDQNNDEKKNETASKGENNDQVDVSKYYADFILNGQ</sequence>
<dbReference type="Proteomes" id="UP001470230">
    <property type="component" value="Unassembled WGS sequence"/>
</dbReference>
<dbReference type="EMBL" id="JAPFFF010000004">
    <property type="protein sequence ID" value="KAK8892746.1"/>
    <property type="molecule type" value="Genomic_DNA"/>
</dbReference>
<dbReference type="Pfam" id="PF12697">
    <property type="entry name" value="Abhydrolase_6"/>
    <property type="match status" value="1"/>
</dbReference>
<name>A0ABR2KPR2_9EUKA</name>
<evidence type="ECO:0000313" key="4">
    <source>
        <dbReference type="Proteomes" id="UP001470230"/>
    </source>
</evidence>
<evidence type="ECO:0000259" key="2">
    <source>
        <dbReference type="Pfam" id="PF12697"/>
    </source>
</evidence>
<keyword evidence="4" id="KW-1185">Reference proteome</keyword>
<feature type="region of interest" description="Disordered" evidence="1">
    <location>
        <begin position="339"/>
        <end position="360"/>
    </location>
</feature>
<proteinExistence type="predicted"/>
<evidence type="ECO:0000313" key="3">
    <source>
        <dbReference type="EMBL" id="KAK8892746.1"/>
    </source>
</evidence>
<protein>
    <recommendedName>
        <fullName evidence="2">AB hydrolase-1 domain-containing protein</fullName>
    </recommendedName>
</protein>
<dbReference type="SUPFAM" id="SSF53474">
    <property type="entry name" value="alpha/beta-Hydrolases"/>
    <property type="match status" value="1"/>
</dbReference>
<dbReference type="Gene3D" id="3.40.50.1820">
    <property type="entry name" value="alpha/beta hydrolase"/>
    <property type="match status" value="1"/>
</dbReference>
<gene>
    <name evidence="3" type="ORF">M9Y10_029987</name>
</gene>
<organism evidence="3 4">
    <name type="scientific">Tritrichomonas musculus</name>
    <dbReference type="NCBI Taxonomy" id="1915356"/>
    <lineage>
        <taxon>Eukaryota</taxon>
        <taxon>Metamonada</taxon>
        <taxon>Parabasalia</taxon>
        <taxon>Tritrichomonadida</taxon>
        <taxon>Tritrichomonadidae</taxon>
        <taxon>Tritrichomonas</taxon>
    </lineage>
</organism>
<dbReference type="InterPro" id="IPR052920">
    <property type="entry name" value="DNA-binding_regulatory"/>
</dbReference>
<reference evidence="3 4" key="1">
    <citation type="submission" date="2024-04" db="EMBL/GenBank/DDBJ databases">
        <title>Tritrichomonas musculus Genome.</title>
        <authorList>
            <person name="Alves-Ferreira E."/>
            <person name="Grigg M."/>
            <person name="Lorenzi H."/>
            <person name="Galac M."/>
        </authorList>
    </citation>
    <scope>NUCLEOTIDE SEQUENCE [LARGE SCALE GENOMIC DNA]</scope>
    <source>
        <strain evidence="3 4">EAF2021</strain>
    </source>
</reference>
<accession>A0ABR2KPR2</accession>
<evidence type="ECO:0000256" key="1">
    <source>
        <dbReference type="SAM" id="MobiDB-lite"/>
    </source>
</evidence>